<name>A0A2H0TY51_9BACT</name>
<sequence length="253" mass="28205">MSQTALITGASSGIGLELAKLFAQDKYDLVLVARNEEKLNKLADELKNKYQIKAKVLIFDLTKDDSPQLIFAEMQKEKINIDVLVNNAGFGIEGEFKDTNLTTELDMIKLNISSLVEMTKLFLEPMLEKKFGKIMQVASIAGFLPGPYMAVYYATKAFVLNFSEAIANELENTGVTVTTLCPGPTKTNFEKAANMEFPKSMKLMTAQEVARIGYNALQKNKSSVVITGLHNKLLIFFIRFLPRKLVTKIMTSL</sequence>
<evidence type="ECO:0000256" key="3">
    <source>
        <dbReference type="RuleBase" id="RU000363"/>
    </source>
</evidence>
<dbReference type="EMBL" id="PFBU01000061">
    <property type="protein sequence ID" value="PIR78144.1"/>
    <property type="molecule type" value="Genomic_DNA"/>
</dbReference>
<gene>
    <name evidence="4" type="ORF">COU28_03295</name>
</gene>
<protein>
    <submittedName>
        <fullName evidence="4">Short-chain dehydrogenase</fullName>
    </submittedName>
</protein>
<dbReference type="GO" id="GO:0016491">
    <property type="term" value="F:oxidoreductase activity"/>
    <property type="evidence" value="ECO:0007669"/>
    <property type="project" value="UniProtKB-KW"/>
</dbReference>
<dbReference type="InterPro" id="IPR036291">
    <property type="entry name" value="NAD(P)-bd_dom_sf"/>
</dbReference>
<dbReference type="Pfam" id="PF00106">
    <property type="entry name" value="adh_short"/>
    <property type="match status" value="1"/>
</dbReference>
<dbReference type="Proteomes" id="UP000230852">
    <property type="component" value="Unassembled WGS sequence"/>
</dbReference>
<evidence type="ECO:0000256" key="2">
    <source>
        <dbReference type="ARBA" id="ARBA00023002"/>
    </source>
</evidence>
<evidence type="ECO:0000313" key="4">
    <source>
        <dbReference type="EMBL" id="PIR78144.1"/>
    </source>
</evidence>
<dbReference type="PRINTS" id="PR00081">
    <property type="entry name" value="GDHRDH"/>
</dbReference>
<comment type="caution">
    <text evidence="4">The sequence shown here is derived from an EMBL/GenBank/DDBJ whole genome shotgun (WGS) entry which is preliminary data.</text>
</comment>
<dbReference type="GO" id="GO:0016020">
    <property type="term" value="C:membrane"/>
    <property type="evidence" value="ECO:0007669"/>
    <property type="project" value="TreeGrafter"/>
</dbReference>
<proteinExistence type="inferred from homology"/>
<dbReference type="PANTHER" id="PTHR44196">
    <property type="entry name" value="DEHYDROGENASE/REDUCTASE SDR FAMILY MEMBER 7B"/>
    <property type="match status" value="1"/>
</dbReference>
<dbReference type="PIRSF" id="PIRSF000126">
    <property type="entry name" value="11-beta-HSD1"/>
    <property type="match status" value="1"/>
</dbReference>
<keyword evidence="2" id="KW-0560">Oxidoreductase</keyword>
<dbReference type="AlphaFoldDB" id="A0A2H0TY51"/>
<evidence type="ECO:0000313" key="5">
    <source>
        <dbReference type="Proteomes" id="UP000230852"/>
    </source>
</evidence>
<reference evidence="5" key="1">
    <citation type="submission" date="2017-09" db="EMBL/GenBank/DDBJ databases">
        <title>Depth-based differentiation of microbial function through sediment-hosted aquifers and enrichment of novel symbionts in the deep terrestrial subsurface.</title>
        <authorList>
            <person name="Probst A.J."/>
            <person name="Ladd B."/>
            <person name="Jarett J.K."/>
            <person name="Geller-Mcgrath D.E."/>
            <person name="Sieber C.M.K."/>
            <person name="Emerson J.B."/>
            <person name="Anantharaman K."/>
            <person name="Thomas B.C."/>
            <person name="Malmstrom R."/>
            <person name="Stieglmeier M."/>
            <person name="Klingl A."/>
            <person name="Woyke T."/>
            <person name="Ryan C.M."/>
            <person name="Banfield J.F."/>
        </authorList>
    </citation>
    <scope>NUCLEOTIDE SEQUENCE [LARGE SCALE GENOMIC DNA]</scope>
</reference>
<dbReference type="PANTHER" id="PTHR44196:SF2">
    <property type="entry name" value="SHORT-CHAIN DEHYDROGENASE-RELATED"/>
    <property type="match status" value="1"/>
</dbReference>
<comment type="similarity">
    <text evidence="1 3">Belongs to the short-chain dehydrogenases/reductases (SDR) family.</text>
</comment>
<evidence type="ECO:0000256" key="1">
    <source>
        <dbReference type="ARBA" id="ARBA00006484"/>
    </source>
</evidence>
<dbReference type="InterPro" id="IPR002347">
    <property type="entry name" value="SDR_fam"/>
</dbReference>
<dbReference type="SUPFAM" id="SSF51735">
    <property type="entry name" value="NAD(P)-binding Rossmann-fold domains"/>
    <property type="match status" value="1"/>
</dbReference>
<organism evidence="4 5">
    <name type="scientific">Candidatus Magasanikbacteria bacterium CG10_big_fil_rev_8_21_14_0_10_36_16</name>
    <dbReference type="NCBI Taxonomy" id="1974645"/>
    <lineage>
        <taxon>Bacteria</taxon>
        <taxon>Candidatus Magasanikiibacteriota</taxon>
    </lineage>
</organism>
<dbReference type="Gene3D" id="3.40.50.720">
    <property type="entry name" value="NAD(P)-binding Rossmann-like Domain"/>
    <property type="match status" value="1"/>
</dbReference>
<dbReference type="PRINTS" id="PR00080">
    <property type="entry name" value="SDRFAMILY"/>
</dbReference>
<accession>A0A2H0TY51</accession>